<evidence type="ECO:0000313" key="3">
    <source>
        <dbReference type="EMBL" id="OGL87992.1"/>
    </source>
</evidence>
<dbReference type="CDD" id="cd06533">
    <property type="entry name" value="Glyco_transf_WecG_TagA"/>
    <property type="match status" value="1"/>
</dbReference>
<dbReference type="InterPro" id="IPR004629">
    <property type="entry name" value="WecG_TagA_CpsF"/>
</dbReference>
<evidence type="ECO:0000256" key="2">
    <source>
        <dbReference type="ARBA" id="ARBA00022679"/>
    </source>
</evidence>
<dbReference type="PANTHER" id="PTHR34136:SF1">
    <property type="entry name" value="UDP-N-ACETYL-D-MANNOSAMINURONIC ACID TRANSFERASE"/>
    <property type="match status" value="1"/>
</dbReference>
<dbReference type="GO" id="GO:0016758">
    <property type="term" value="F:hexosyltransferase activity"/>
    <property type="evidence" value="ECO:0007669"/>
    <property type="project" value="TreeGrafter"/>
</dbReference>
<dbReference type="EMBL" id="MGEQ01000002">
    <property type="protein sequence ID" value="OGL87992.1"/>
    <property type="molecule type" value="Genomic_DNA"/>
</dbReference>
<proteinExistence type="predicted"/>
<dbReference type="NCBIfam" id="TIGR00696">
    <property type="entry name" value="wecG_tagA_cpsF"/>
    <property type="match status" value="1"/>
</dbReference>
<protein>
    <recommendedName>
        <fullName evidence="5">Glycosyltransferase</fullName>
    </recommendedName>
</protein>
<evidence type="ECO:0008006" key="5">
    <source>
        <dbReference type="Google" id="ProtNLM"/>
    </source>
</evidence>
<sequence>MRHFIFDVPIDDLSDNEFDQQLTEWVNGNTSKFLATPNPEFLLLASKDTEFQKLLQSSDLSLPDGVGLRFAIAALTDERLHHRHTGVDLVDRLAYLSYKTNRHLLLVGGEEGAAKKTKQYFEQKYPGVRISVFNPGRIDLHYRGTHEGYPYDLAGFNADIMLVALGQKKQEQFIKQALPNLPSVRIAVGVGGAFEMISRMKPRAPQFMLRMGLEWLWRVMIEPSRAGRILNATFVFPIVVVCATLRQHRFWKACRKVIPEIYRQLSGK</sequence>
<accession>A0A1F7VBR5</accession>
<organism evidence="3 4">
    <name type="scientific">Candidatus Uhrbacteria bacterium RIFCSPLOWO2_02_FULL_48_18</name>
    <dbReference type="NCBI Taxonomy" id="1802408"/>
    <lineage>
        <taxon>Bacteria</taxon>
        <taxon>Candidatus Uhriibacteriota</taxon>
    </lineage>
</organism>
<evidence type="ECO:0000256" key="1">
    <source>
        <dbReference type="ARBA" id="ARBA00022676"/>
    </source>
</evidence>
<reference evidence="3 4" key="1">
    <citation type="journal article" date="2016" name="Nat. Commun.">
        <title>Thousands of microbial genomes shed light on interconnected biogeochemical processes in an aquifer system.</title>
        <authorList>
            <person name="Anantharaman K."/>
            <person name="Brown C.T."/>
            <person name="Hug L.A."/>
            <person name="Sharon I."/>
            <person name="Castelle C.J."/>
            <person name="Probst A.J."/>
            <person name="Thomas B.C."/>
            <person name="Singh A."/>
            <person name="Wilkins M.J."/>
            <person name="Karaoz U."/>
            <person name="Brodie E.L."/>
            <person name="Williams K.H."/>
            <person name="Hubbard S.S."/>
            <person name="Banfield J.F."/>
        </authorList>
    </citation>
    <scope>NUCLEOTIDE SEQUENCE [LARGE SCALE GENOMIC DNA]</scope>
</reference>
<gene>
    <name evidence="3" type="ORF">A3I41_02695</name>
</gene>
<comment type="caution">
    <text evidence="3">The sequence shown here is derived from an EMBL/GenBank/DDBJ whole genome shotgun (WGS) entry which is preliminary data.</text>
</comment>
<keyword evidence="2" id="KW-0808">Transferase</keyword>
<evidence type="ECO:0000313" key="4">
    <source>
        <dbReference type="Proteomes" id="UP000176593"/>
    </source>
</evidence>
<dbReference type="Pfam" id="PF03808">
    <property type="entry name" value="Glyco_tran_WecG"/>
    <property type="match status" value="1"/>
</dbReference>
<keyword evidence="1" id="KW-0328">Glycosyltransferase</keyword>
<name>A0A1F7VBR5_9BACT</name>
<dbReference type="Proteomes" id="UP000176593">
    <property type="component" value="Unassembled WGS sequence"/>
</dbReference>
<dbReference type="PANTHER" id="PTHR34136">
    <property type="match status" value="1"/>
</dbReference>
<dbReference type="AlphaFoldDB" id="A0A1F7VBR5"/>